<dbReference type="Proteomes" id="UP000664144">
    <property type="component" value="Unassembled WGS sequence"/>
</dbReference>
<evidence type="ECO:0000313" key="8">
    <source>
        <dbReference type="EMBL" id="MBO0360920.1"/>
    </source>
</evidence>
<dbReference type="SUPFAM" id="SSF52266">
    <property type="entry name" value="SGNH hydrolase"/>
    <property type="match status" value="1"/>
</dbReference>
<dbReference type="EMBL" id="JAFLQZ010000026">
    <property type="protein sequence ID" value="MBO0360920.1"/>
    <property type="molecule type" value="Genomic_DNA"/>
</dbReference>
<protein>
    <recommendedName>
        <fullName evidence="7">AlgX/AlgJ SGNH hydrolase-like domain-containing protein</fullName>
    </recommendedName>
</protein>
<evidence type="ECO:0000259" key="7">
    <source>
        <dbReference type="Pfam" id="PF16822"/>
    </source>
</evidence>
<evidence type="ECO:0000256" key="4">
    <source>
        <dbReference type="ARBA" id="ARBA00022729"/>
    </source>
</evidence>
<comment type="subcellular location">
    <subcellularLocation>
        <location evidence="1">Periplasm</location>
    </subcellularLocation>
</comment>
<evidence type="ECO:0000256" key="3">
    <source>
        <dbReference type="ARBA" id="ARBA00022679"/>
    </source>
</evidence>
<evidence type="ECO:0000256" key="2">
    <source>
        <dbReference type="ARBA" id="ARBA00005182"/>
    </source>
</evidence>
<keyword evidence="5" id="KW-0574">Periplasm</keyword>
<dbReference type="GO" id="GO:0016740">
    <property type="term" value="F:transferase activity"/>
    <property type="evidence" value="ECO:0007669"/>
    <property type="project" value="UniProtKB-KW"/>
</dbReference>
<feature type="domain" description="AlgX/AlgJ SGNH hydrolase-like" evidence="7">
    <location>
        <begin position="122"/>
        <end position="318"/>
    </location>
</feature>
<dbReference type="RefSeq" id="WP_206986830.1">
    <property type="nucleotide sequence ID" value="NZ_JAFLQZ010000026.1"/>
</dbReference>
<reference evidence="8" key="1">
    <citation type="submission" date="2021-03" db="EMBL/GenBank/DDBJ databases">
        <authorList>
            <person name="Kim M.K."/>
        </authorList>
    </citation>
    <scope>NUCLEOTIDE SEQUENCE</scope>
    <source>
        <strain evidence="8">BT186</strain>
    </source>
</reference>
<name>A0A939F2J1_9BACT</name>
<dbReference type="Pfam" id="PF16822">
    <property type="entry name" value="ALGX"/>
    <property type="match status" value="1"/>
</dbReference>
<accession>A0A939F2J1</accession>
<sequence length="439" mass="50277">MTLLSNILKRLFLAVLLVVLLLPAVQTRFPIFKMGTLGGYSEQAPHPDFSWSGIFDNSYQPALEKYVEDRIGFREVLIRLRNQLAYSVFGVAKANAVLVGKNEVLLDEVAIRSYLGQDFKGDTVIQTNVRRFKSVQDTLARRGIFLAYVVAPDKANFYPEYYPSYFHTLPRAESNYTAYVRQMKNTGVNVLDLAQAFRQWKDTASYPLFPRGGIHWSGYGVTLAADSLFRYIEQHTHLDLPDFAATSRVITTEPRDTDNDIAKSLNLLKEPAAFEMAYPTVEFSPPKPNQQKPNVLIVGDSYVYSLIGFYPYIQNLLSDKTQFWYYNHQVQLGARDDMSPNKDVFQLNRKAEILNQKIVLVLFAQHSLGNFDRGFSADAFKSFNPYTAIDEKRVQAIEDKLRKSPAIQDSLWKQAHNTGQDYNYLFYNMAAAQYDLTRY</sequence>
<evidence type="ECO:0000313" key="9">
    <source>
        <dbReference type="Proteomes" id="UP000664144"/>
    </source>
</evidence>
<comment type="pathway">
    <text evidence="2">Glycan biosynthesis; alginate biosynthesis.</text>
</comment>
<dbReference type="GO" id="GO:0042121">
    <property type="term" value="P:alginic acid biosynthetic process"/>
    <property type="evidence" value="ECO:0007669"/>
    <property type="project" value="UniProtKB-KW"/>
</dbReference>
<keyword evidence="4" id="KW-0732">Signal</keyword>
<evidence type="ECO:0000256" key="6">
    <source>
        <dbReference type="ARBA" id="ARBA00022841"/>
    </source>
</evidence>
<keyword evidence="6" id="KW-0016">Alginate biosynthesis</keyword>
<comment type="caution">
    <text evidence="8">The sequence shown here is derived from an EMBL/GenBank/DDBJ whole genome shotgun (WGS) entry which is preliminary data.</text>
</comment>
<dbReference type="GO" id="GO:0042597">
    <property type="term" value="C:periplasmic space"/>
    <property type="evidence" value="ECO:0007669"/>
    <property type="project" value="UniProtKB-SubCell"/>
</dbReference>
<evidence type="ECO:0000256" key="5">
    <source>
        <dbReference type="ARBA" id="ARBA00022764"/>
    </source>
</evidence>
<gene>
    <name evidence="8" type="ORF">J0X19_23370</name>
</gene>
<organism evidence="8 9">
    <name type="scientific">Hymenobacter telluris</name>
    <dbReference type="NCBI Taxonomy" id="2816474"/>
    <lineage>
        <taxon>Bacteria</taxon>
        <taxon>Pseudomonadati</taxon>
        <taxon>Bacteroidota</taxon>
        <taxon>Cytophagia</taxon>
        <taxon>Cytophagales</taxon>
        <taxon>Hymenobacteraceae</taxon>
        <taxon>Hymenobacter</taxon>
    </lineage>
</organism>
<proteinExistence type="predicted"/>
<dbReference type="AlphaFoldDB" id="A0A939F2J1"/>
<keyword evidence="3" id="KW-0808">Transferase</keyword>
<keyword evidence="9" id="KW-1185">Reference proteome</keyword>
<evidence type="ECO:0000256" key="1">
    <source>
        <dbReference type="ARBA" id="ARBA00004418"/>
    </source>
</evidence>
<dbReference type="InterPro" id="IPR031811">
    <property type="entry name" value="ALGX/ALGJ_SGNH-like"/>
</dbReference>